<dbReference type="InterPro" id="IPR017853">
    <property type="entry name" value="GH"/>
</dbReference>
<feature type="chain" id="PRO_5043885702" description="Beta-galactosidase" evidence="13">
    <location>
        <begin position="29"/>
        <end position="848"/>
    </location>
</feature>
<evidence type="ECO:0000256" key="6">
    <source>
        <dbReference type="ARBA" id="ARBA00022525"/>
    </source>
</evidence>
<dbReference type="InterPro" id="IPR008979">
    <property type="entry name" value="Galactose-bd-like_sf"/>
</dbReference>
<dbReference type="GO" id="GO:0030246">
    <property type="term" value="F:carbohydrate binding"/>
    <property type="evidence" value="ECO:0007669"/>
    <property type="project" value="InterPro"/>
</dbReference>
<comment type="subcellular location">
    <subcellularLocation>
        <location evidence="2">Secreted</location>
        <location evidence="2">Extracellular space</location>
        <location evidence="2">Apoplast</location>
    </subcellularLocation>
</comment>
<dbReference type="Proteomes" id="UP001157418">
    <property type="component" value="Unassembled WGS sequence"/>
</dbReference>
<dbReference type="SUPFAM" id="SSF51445">
    <property type="entry name" value="(Trans)glycosidases"/>
    <property type="match status" value="1"/>
</dbReference>
<dbReference type="Pfam" id="PF01301">
    <property type="entry name" value="Glyco_hydro_35"/>
    <property type="match status" value="1"/>
</dbReference>
<dbReference type="PROSITE" id="PS01182">
    <property type="entry name" value="GLYCOSYL_HYDROL_F35"/>
    <property type="match status" value="1"/>
</dbReference>
<dbReference type="InterPro" id="IPR031330">
    <property type="entry name" value="Gly_Hdrlase_35_cat"/>
</dbReference>
<name>A0AAU9LGN9_9ASTR</name>
<dbReference type="InterPro" id="IPR019801">
    <property type="entry name" value="Glyco_hydro_35_CS"/>
</dbReference>
<evidence type="ECO:0000256" key="7">
    <source>
        <dbReference type="ARBA" id="ARBA00022729"/>
    </source>
</evidence>
<keyword evidence="6" id="KW-0964">Secreted</keyword>
<dbReference type="EMBL" id="CAKMRJ010000001">
    <property type="protein sequence ID" value="CAH1412229.1"/>
    <property type="molecule type" value="Genomic_DNA"/>
</dbReference>
<evidence type="ECO:0000259" key="14">
    <source>
        <dbReference type="PROSITE" id="PS50228"/>
    </source>
</evidence>
<evidence type="ECO:0000256" key="1">
    <source>
        <dbReference type="ARBA" id="ARBA00001412"/>
    </source>
</evidence>
<evidence type="ECO:0000256" key="3">
    <source>
        <dbReference type="ARBA" id="ARBA00009809"/>
    </source>
</evidence>
<gene>
    <name evidence="15" type="ORF">LVIROSA_LOCUS260</name>
</gene>
<dbReference type="InterPro" id="IPR001944">
    <property type="entry name" value="Glycoside_Hdrlase_35"/>
</dbReference>
<evidence type="ECO:0000256" key="2">
    <source>
        <dbReference type="ARBA" id="ARBA00004271"/>
    </source>
</evidence>
<dbReference type="InterPro" id="IPR041392">
    <property type="entry name" value="GHD"/>
</dbReference>
<dbReference type="GO" id="GO:0048046">
    <property type="term" value="C:apoplast"/>
    <property type="evidence" value="ECO:0007669"/>
    <property type="project" value="UniProtKB-SubCell"/>
</dbReference>
<dbReference type="AlphaFoldDB" id="A0AAU9LGN9"/>
<dbReference type="Pfam" id="PF21467">
    <property type="entry name" value="BetaGal_gal-bd"/>
    <property type="match status" value="1"/>
</dbReference>
<dbReference type="FunFam" id="3.20.20.80:FF:000006">
    <property type="entry name" value="Beta-galactosidase"/>
    <property type="match status" value="1"/>
</dbReference>
<dbReference type="PANTHER" id="PTHR23421">
    <property type="entry name" value="BETA-GALACTOSIDASE RELATED"/>
    <property type="match status" value="1"/>
</dbReference>
<dbReference type="Gene3D" id="3.20.20.80">
    <property type="entry name" value="Glycosidases"/>
    <property type="match status" value="1"/>
</dbReference>
<dbReference type="SUPFAM" id="SSF49785">
    <property type="entry name" value="Galactose-binding domain-like"/>
    <property type="match status" value="2"/>
</dbReference>
<accession>A0AAU9LGN9</accession>
<evidence type="ECO:0000256" key="10">
    <source>
        <dbReference type="ARBA" id="ARBA00023295"/>
    </source>
</evidence>
<evidence type="ECO:0000256" key="4">
    <source>
        <dbReference type="ARBA" id="ARBA00012756"/>
    </source>
</evidence>
<proteinExistence type="inferred from homology"/>
<keyword evidence="9" id="KW-0325">Glycoprotein</keyword>
<dbReference type="InterPro" id="IPR000922">
    <property type="entry name" value="Lectin_gal-bd_dom"/>
</dbReference>
<dbReference type="Pfam" id="PF17834">
    <property type="entry name" value="GHD"/>
    <property type="match status" value="1"/>
</dbReference>
<dbReference type="PRINTS" id="PR00742">
    <property type="entry name" value="GLHYDRLASE35"/>
</dbReference>
<evidence type="ECO:0000256" key="12">
    <source>
        <dbReference type="RuleBase" id="RU003679"/>
    </source>
</evidence>
<evidence type="ECO:0000256" key="11">
    <source>
        <dbReference type="RuleBase" id="RU000675"/>
    </source>
</evidence>
<dbReference type="Gene3D" id="2.60.120.740">
    <property type="match status" value="1"/>
</dbReference>
<keyword evidence="7 13" id="KW-0732">Signal</keyword>
<evidence type="ECO:0000256" key="9">
    <source>
        <dbReference type="ARBA" id="ARBA00023180"/>
    </source>
</evidence>
<reference evidence="15 16" key="1">
    <citation type="submission" date="2022-01" db="EMBL/GenBank/DDBJ databases">
        <authorList>
            <person name="Xiong W."/>
            <person name="Schranz E."/>
        </authorList>
    </citation>
    <scope>NUCLEOTIDE SEQUENCE [LARGE SCALE GENOMIC DNA]</scope>
</reference>
<evidence type="ECO:0000256" key="8">
    <source>
        <dbReference type="ARBA" id="ARBA00022801"/>
    </source>
</evidence>
<dbReference type="Pfam" id="PF02140">
    <property type="entry name" value="SUEL_Lectin"/>
    <property type="match status" value="1"/>
</dbReference>
<dbReference type="GO" id="GO:0005975">
    <property type="term" value="P:carbohydrate metabolic process"/>
    <property type="evidence" value="ECO:0007669"/>
    <property type="project" value="InterPro"/>
</dbReference>
<dbReference type="Gene3D" id="2.60.120.260">
    <property type="entry name" value="Galactose-binding domain-like"/>
    <property type="match status" value="2"/>
</dbReference>
<keyword evidence="5" id="KW-0052">Apoplast</keyword>
<dbReference type="InterPro" id="IPR043159">
    <property type="entry name" value="Lectin_gal-bd_sf"/>
</dbReference>
<dbReference type="FunFam" id="2.60.120.260:FF:000097">
    <property type="entry name" value="Beta-galactosidase"/>
    <property type="match status" value="1"/>
</dbReference>
<dbReference type="InterPro" id="IPR048913">
    <property type="entry name" value="BetaGal_gal-bd"/>
</dbReference>
<comment type="similarity">
    <text evidence="3 12">Belongs to the glycosyl hydrolase 35 family.</text>
</comment>
<organism evidence="15 16">
    <name type="scientific">Lactuca virosa</name>
    <dbReference type="NCBI Taxonomy" id="75947"/>
    <lineage>
        <taxon>Eukaryota</taxon>
        <taxon>Viridiplantae</taxon>
        <taxon>Streptophyta</taxon>
        <taxon>Embryophyta</taxon>
        <taxon>Tracheophyta</taxon>
        <taxon>Spermatophyta</taxon>
        <taxon>Magnoliopsida</taxon>
        <taxon>eudicotyledons</taxon>
        <taxon>Gunneridae</taxon>
        <taxon>Pentapetalae</taxon>
        <taxon>asterids</taxon>
        <taxon>campanulids</taxon>
        <taxon>Asterales</taxon>
        <taxon>Asteraceae</taxon>
        <taxon>Cichorioideae</taxon>
        <taxon>Cichorieae</taxon>
        <taxon>Lactucinae</taxon>
        <taxon>Lactuca</taxon>
    </lineage>
</organism>
<keyword evidence="8 11" id="KW-0378">Hydrolase</keyword>
<evidence type="ECO:0000313" key="16">
    <source>
        <dbReference type="Proteomes" id="UP001157418"/>
    </source>
</evidence>
<protein>
    <recommendedName>
        <fullName evidence="4 11">Beta-galactosidase</fullName>
        <ecNumber evidence="4 11">3.2.1.23</ecNumber>
    </recommendedName>
</protein>
<sequence length="848" mass="94836">MASTSCTLVVFIFFSCFLCFYISPFAEAASNVSYDSRSLFVDGERKLLISAAIHYPRSVPAMWPGLVKTAKEGGIDVIETYVFWNGHEPSPGNYYFGGRYDLPKFVKIVQDAGMLLILRIGPFVAAEWNFGGIPVWLHYVPGTVFRTDNEPFKHYMQNFTTLIVNMMKKEKFFASQGGPIILAQVENEYGYYEAAYGEGGKSYTQWAAKMALSQNTGVPWIMCQQWDAPDPVINTCNSFYCDDFKPSYSTMPKIWTENWPGWFKTFGGRDPHRPAEDVAYSVARFFQKGGSVHNYYMYHGGTNFGRTSGGPFITTSYDYDAPIDEYGLPRYPKYGHLKELHRAIKLCEQALLNNKPTLVHLGSQQEADVYEDESGTCSAFIANLDDKNEKTIQFRNASYTLPAWSVSILPDCKNVVYNTAKVGSQTSTIEMIPEQLQPSSASPHKDLKPLSWEIYVEKPGIWGEADFTKNGFVDHINTTKDTTDYLWYTTRLNVDENEEFLKKGNKPTLLIESKGHALHAFVNGILQASGSGNGTVSPFKFKSSVSLKAGNNEIAILSMTVGLQNAGSFYEWVGAGLTSVKIKGLKSGIVDLSNTTWTYKVGVEGEHLGLYDVDGSKHTNWTSVSTPPKKQPLTWYKAIVDPPRGNEPIGLDMVHMGKGLAWLNGEQIGRYWPRKAPTDKCVKTCDYRGKFNPDKCNMGCGQPSQRWYHVPRSWFKPSGNVLVIFEEKGGDPTQIRFSRRKLTSLCAHVSEDHPSFSTNNLQKNIASLEIKCPMNMHISAFKFASYGTPTGTCDSYSVGDCHDPDSTFIVEKRCLNKTACIIELTKENFKTELCPGTTKKLAVQATCS</sequence>
<evidence type="ECO:0000313" key="15">
    <source>
        <dbReference type="EMBL" id="CAH1412229.1"/>
    </source>
</evidence>
<comment type="caution">
    <text evidence="15">The sequence shown here is derived from an EMBL/GenBank/DDBJ whole genome shotgun (WGS) entry which is preliminary data.</text>
</comment>
<dbReference type="GO" id="GO:0004565">
    <property type="term" value="F:beta-galactosidase activity"/>
    <property type="evidence" value="ECO:0007669"/>
    <property type="project" value="UniProtKB-EC"/>
</dbReference>
<dbReference type="CDD" id="cd22842">
    <property type="entry name" value="Gal_Rha_Lectin_BGal"/>
    <property type="match status" value="1"/>
</dbReference>
<dbReference type="EC" id="3.2.1.23" evidence="4 11"/>
<comment type="catalytic activity">
    <reaction evidence="1 11">
        <text>Hydrolysis of terminal non-reducing beta-D-galactose residues in beta-D-galactosides.</text>
        <dbReference type="EC" id="3.2.1.23"/>
    </reaction>
</comment>
<dbReference type="PROSITE" id="PS50228">
    <property type="entry name" value="SUEL_LECTIN"/>
    <property type="match status" value="1"/>
</dbReference>
<keyword evidence="16" id="KW-1185">Reference proteome</keyword>
<feature type="signal peptide" evidence="13">
    <location>
        <begin position="1"/>
        <end position="28"/>
    </location>
</feature>
<evidence type="ECO:0000256" key="13">
    <source>
        <dbReference type="SAM" id="SignalP"/>
    </source>
</evidence>
<keyword evidence="10 11" id="KW-0326">Glycosidase</keyword>
<evidence type="ECO:0000256" key="5">
    <source>
        <dbReference type="ARBA" id="ARBA00022523"/>
    </source>
</evidence>
<dbReference type="FunFam" id="2.60.120.260:FF:000142">
    <property type="entry name" value="Beta-galactosidase"/>
    <property type="match status" value="1"/>
</dbReference>
<feature type="domain" description="SUEL-type lectin" evidence="14">
    <location>
        <begin position="768"/>
        <end position="848"/>
    </location>
</feature>